<protein>
    <submittedName>
        <fullName evidence="1">Uncharacterized protein</fullName>
    </submittedName>
</protein>
<accession>A0AAW0LH13</accession>
<dbReference type="EMBL" id="PKMF04000098">
    <property type="protein sequence ID" value="KAK7850590.1"/>
    <property type="molecule type" value="Genomic_DNA"/>
</dbReference>
<organism evidence="1 2">
    <name type="scientific">Quercus suber</name>
    <name type="common">Cork oak</name>
    <dbReference type="NCBI Taxonomy" id="58331"/>
    <lineage>
        <taxon>Eukaryota</taxon>
        <taxon>Viridiplantae</taxon>
        <taxon>Streptophyta</taxon>
        <taxon>Embryophyta</taxon>
        <taxon>Tracheophyta</taxon>
        <taxon>Spermatophyta</taxon>
        <taxon>Magnoliopsida</taxon>
        <taxon>eudicotyledons</taxon>
        <taxon>Gunneridae</taxon>
        <taxon>Pentapetalae</taxon>
        <taxon>rosids</taxon>
        <taxon>fabids</taxon>
        <taxon>Fagales</taxon>
        <taxon>Fagaceae</taxon>
        <taxon>Quercus</taxon>
    </lineage>
</organism>
<sequence length="145" mass="16540">MIEDVFYQDLSIQLGKVASAIEKISENQLNFDSLYEEVMKMDRFEVKRQFQPTTSSSQHNAVFSFNTELYKEYVESTAATDYKTRLSFPWGGWGGQGGNRCGWDGRGGDRWSGWRSVIHGSWIMGLVGDGDGWVWLERLGFSGFQ</sequence>
<gene>
    <name evidence="1" type="ORF">CFP56_000527</name>
</gene>
<proteinExistence type="predicted"/>
<comment type="caution">
    <text evidence="1">The sequence shown here is derived from an EMBL/GenBank/DDBJ whole genome shotgun (WGS) entry which is preliminary data.</text>
</comment>
<keyword evidence="2" id="KW-1185">Reference proteome</keyword>
<reference evidence="1 2" key="1">
    <citation type="journal article" date="2018" name="Sci. Data">
        <title>The draft genome sequence of cork oak.</title>
        <authorList>
            <person name="Ramos A.M."/>
            <person name="Usie A."/>
            <person name="Barbosa P."/>
            <person name="Barros P.M."/>
            <person name="Capote T."/>
            <person name="Chaves I."/>
            <person name="Simoes F."/>
            <person name="Abreu I."/>
            <person name="Carrasquinho I."/>
            <person name="Faro C."/>
            <person name="Guimaraes J.B."/>
            <person name="Mendonca D."/>
            <person name="Nobrega F."/>
            <person name="Rodrigues L."/>
            <person name="Saibo N.J.M."/>
            <person name="Varela M.C."/>
            <person name="Egas C."/>
            <person name="Matos J."/>
            <person name="Miguel C.M."/>
            <person name="Oliveira M.M."/>
            <person name="Ricardo C.P."/>
            <person name="Goncalves S."/>
        </authorList>
    </citation>
    <scope>NUCLEOTIDE SEQUENCE [LARGE SCALE GENOMIC DNA]</scope>
    <source>
        <strain evidence="2">cv. HL8</strain>
    </source>
</reference>
<evidence type="ECO:0000313" key="2">
    <source>
        <dbReference type="Proteomes" id="UP000237347"/>
    </source>
</evidence>
<dbReference type="AlphaFoldDB" id="A0AAW0LH13"/>
<evidence type="ECO:0000313" key="1">
    <source>
        <dbReference type="EMBL" id="KAK7850590.1"/>
    </source>
</evidence>
<name>A0AAW0LH13_QUESU</name>
<dbReference type="Proteomes" id="UP000237347">
    <property type="component" value="Unassembled WGS sequence"/>
</dbReference>